<organism evidence="1 2">
    <name type="scientific">Eumeta variegata</name>
    <name type="common">Bagworm moth</name>
    <name type="synonym">Eumeta japonica</name>
    <dbReference type="NCBI Taxonomy" id="151549"/>
    <lineage>
        <taxon>Eukaryota</taxon>
        <taxon>Metazoa</taxon>
        <taxon>Ecdysozoa</taxon>
        <taxon>Arthropoda</taxon>
        <taxon>Hexapoda</taxon>
        <taxon>Insecta</taxon>
        <taxon>Pterygota</taxon>
        <taxon>Neoptera</taxon>
        <taxon>Endopterygota</taxon>
        <taxon>Lepidoptera</taxon>
        <taxon>Glossata</taxon>
        <taxon>Ditrysia</taxon>
        <taxon>Tineoidea</taxon>
        <taxon>Psychidae</taxon>
        <taxon>Oiketicinae</taxon>
        <taxon>Eumeta</taxon>
    </lineage>
</organism>
<dbReference type="AlphaFoldDB" id="A0A4C1UWP0"/>
<evidence type="ECO:0000313" key="2">
    <source>
        <dbReference type="Proteomes" id="UP000299102"/>
    </source>
</evidence>
<keyword evidence="2" id="KW-1185">Reference proteome</keyword>
<comment type="caution">
    <text evidence="1">The sequence shown here is derived from an EMBL/GenBank/DDBJ whole genome shotgun (WGS) entry which is preliminary data.</text>
</comment>
<protein>
    <submittedName>
        <fullName evidence="1">Uncharacterized protein</fullName>
    </submittedName>
</protein>
<dbReference type="EMBL" id="BGZK01000236">
    <property type="protein sequence ID" value="GBP30689.1"/>
    <property type="molecule type" value="Genomic_DNA"/>
</dbReference>
<accession>A0A4C1UWP0</accession>
<dbReference type="Proteomes" id="UP000299102">
    <property type="component" value="Unassembled WGS sequence"/>
</dbReference>
<sequence length="136" mass="15759">MRRLFTRMRRASAVHRAHYALDKLQLSPYAGRVTKYLLLFRIMTWSNSRDDVEKRRGYVVVIQPSVLFNGNVNCVARVTNPMGRFLRHDKYNAARRRPRHGARINCIRKAAVIRRGKLSRAARARGRPAPARAHPT</sequence>
<gene>
    <name evidence="1" type="ORF">EVAR_75911_1</name>
</gene>
<evidence type="ECO:0000313" key="1">
    <source>
        <dbReference type="EMBL" id="GBP30689.1"/>
    </source>
</evidence>
<reference evidence="1 2" key="1">
    <citation type="journal article" date="2019" name="Commun. Biol.">
        <title>The bagworm genome reveals a unique fibroin gene that provides high tensile strength.</title>
        <authorList>
            <person name="Kono N."/>
            <person name="Nakamura H."/>
            <person name="Ohtoshi R."/>
            <person name="Tomita M."/>
            <person name="Numata K."/>
            <person name="Arakawa K."/>
        </authorList>
    </citation>
    <scope>NUCLEOTIDE SEQUENCE [LARGE SCALE GENOMIC DNA]</scope>
</reference>
<proteinExistence type="predicted"/>
<name>A0A4C1UWP0_EUMVA</name>